<evidence type="ECO:0000313" key="3">
    <source>
        <dbReference type="EMBL" id="MED6118544.1"/>
    </source>
</evidence>
<feature type="coiled-coil region" evidence="1">
    <location>
        <begin position="224"/>
        <end position="292"/>
    </location>
</feature>
<feature type="region of interest" description="Disordered" evidence="2">
    <location>
        <begin position="92"/>
        <end position="124"/>
    </location>
</feature>
<name>A0ABU6R3X2_9FABA</name>
<protein>
    <submittedName>
        <fullName evidence="3">Uncharacterized protein</fullName>
    </submittedName>
</protein>
<reference evidence="3 4" key="1">
    <citation type="journal article" date="2023" name="Plants (Basel)">
        <title>Bridging the Gap: Combining Genomics and Transcriptomics Approaches to Understand Stylosanthes scabra, an Orphan Legume from the Brazilian Caatinga.</title>
        <authorList>
            <person name="Ferreira-Neto J.R.C."/>
            <person name="da Silva M.D."/>
            <person name="Binneck E."/>
            <person name="de Melo N.F."/>
            <person name="da Silva R.H."/>
            <person name="de Melo A.L.T.M."/>
            <person name="Pandolfi V."/>
            <person name="Bustamante F.O."/>
            <person name="Brasileiro-Vidal A.C."/>
            <person name="Benko-Iseppon A.M."/>
        </authorList>
    </citation>
    <scope>NUCLEOTIDE SEQUENCE [LARGE SCALE GENOMIC DNA]</scope>
    <source>
        <tissue evidence="3">Leaves</tissue>
    </source>
</reference>
<gene>
    <name evidence="3" type="ORF">PIB30_003760</name>
</gene>
<accession>A0ABU6R3X2</accession>
<keyword evidence="1" id="KW-0175">Coiled coil</keyword>
<dbReference type="Proteomes" id="UP001341840">
    <property type="component" value="Unassembled WGS sequence"/>
</dbReference>
<dbReference type="EMBL" id="JASCZI010030215">
    <property type="protein sequence ID" value="MED6118544.1"/>
    <property type="molecule type" value="Genomic_DNA"/>
</dbReference>
<comment type="caution">
    <text evidence="3">The sequence shown here is derived from an EMBL/GenBank/DDBJ whole genome shotgun (WGS) entry which is preliminary data.</text>
</comment>
<proteinExistence type="predicted"/>
<evidence type="ECO:0000256" key="2">
    <source>
        <dbReference type="SAM" id="MobiDB-lite"/>
    </source>
</evidence>
<sequence>MAAFKFLVSLLSGLPKRNMFTCRWILDGSNAEVGKFLDDLLDVKMKRTKLDDLMARMAYPSRMGPRPVLPTGSPSATATAAAAVTATSASAAVGPTPVESSTQVLPTSTASETHRTKKQSAKRDRAKVVNLKGEEGLQEDLVTDLQQKRRKKKVKVDEAFEKALGDDSAWEHEIDPLNVAFPEGFNFRKALNAGLTSVPGESYHFHAKSLACLQVGVETSLAAKMKAEKELSAALDQIEILKGERDSALSYLPFKEKADTLKDELSEKSLEHQSALDRIAQLEEDNRVLKTQFESS</sequence>
<feature type="compositionally biased region" description="Polar residues" evidence="2">
    <location>
        <begin position="98"/>
        <end position="111"/>
    </location>
</feature>
<evidence type="ECO:0000313" key="4">
    <source>
        <dbReference type="Proteomes" id="UP001341840"/>
    </source>
</evidence>
<evidence type="ECO:0000256" key="1">
    <source>
        <dbReference type="SAM" id="Coils"/>
    </source>
</evidence>
<organism evidence="3 4">
    <name type="scientific">Stylosanthes scabra</name>
    <dbReference type="NCBI Taxonomy" id="79078"/>
    <lineage>
        <taxon>Eukaryota</taxon>
        <taxon>Viridiplantae</taxon>
        <taxon>Streptophyta</taxon>
        <taxon>Embryophyta</taxon>
        <taxon>Tracheophyta</taxon>
        <taxon>Spermatophyta</taxon>
        <taxon>Magnoliopsida</taxon>
        <taxon>eudicotyledons</taxon>
        <taxon>Gunneridae</taxon>
        <taxon>Pentapetalae</taxon>
        <taxon>rosids</taxon>
        <taxon>fabids</taxon>
        <taxon>Fabales</taxon>
        <taxon>Fabaceae</taxon>
        <taxon>Papilionoideae</taxon>
        <taxon>50 kb inversion clade</taxon>
        <taxon>dalbergioids sensu lato</taxon>
        <taxon>Dalbergieae</taxon>
        <taxon>Pterocarpus clade</taxon>
        <taxon>Stylosanthes</taxon>
    </lineage>
</organism>
<keyword evidence="4" id="KW-1185">Reference proteome</keyword>